<dbReference type="EMBL" id="CAADEZ010000461">
    <property type="protein sequence ID" value="VFJ67966.1"/>
    <property type="molecule type" value="Genomic_DNA"/>
</dbReference>
<evidence type="ECO:0000313" key="4">
    <source>
        <dbReference type="EMBL" id="VFK10759.1"/>
    </source>
</evidence>
<dbReference type="EMBL" id="CAADFA010000498">
    <property type="protein sequence ID" value="VFJ68754.1"/>
    <property type="molecule type" value="Genomic_DNA"/>
</dbReference>
<gene>
    <name evidence="2" type="ORF">BECKFM1743A_GA0114220_104612</name>
    <name evidence="4" type="ORF">BECKFM1743B_GA0114221_101538</name>
    <name evidence="3" type="ORF">BECKFM1743C_GA0114222_104981</name>
</gene>
<organism evidence="2">
    <name type="scientific">Candidatus Kentrum sp. FM</name>
    <dbReference type="NCBI Taxonomy" id="2126340"/>
    <lineage>
        <taxon>Bacteria</taxon>
        <taxon>Pseudomonadati</taxon>
        <taxon>Pseudomonadota</taxon>
        <taxon>Gammaproteobacteria</taxon>
        <taxon>Candidatus Kentrum</taxon>
    </lineage>
</organism>
<dbReference type="EMBL" id="CAADFL010000153">
    <property type="protein sequence ID" value="VFK10759.1"/>
    <property type="molecule type" value="Genomic_DNA"/>
</dbReference>
<sequence>MMRFALAGSPASYKATTENVHKKQEIDG</sequence>
<name>A0A450TK99_9GAMM</name>
<protein>
    <submittedName>
        <fullName evidence="2">Uncharacterized protein</fullName>
    </submittedName>
</protein>
<proteinExistence type="predicted"/>
<feature type="region of interest" description="Disordered" evidence="1">
    <location>
        <begin position="1"/>
        <end position="28"/>
    </location>
</feature>
<feature type="compositionally biased region" description="Basic and acidic residues" evidence="1">
    <location>
        <begin position="19"/>
        <end position="28"/>
    </location>
</feature>
<dbReference type="AlphaFoldDB" id="A0A450TK99"/>
<reference evidence="2" key="1">
    <citation type="submission" date="2019-02" db="EMBL/GenBank/DDBJ databases">
        <authorList>
            <person name="Gruber-Vodicka R. H."/>
            <person name="Seah K. B. B."/>
        </authorList>
    </citation>
    <scope>NUCLEOTIDE SEQUENCE</scope>
    <source>
        <strain evidence="2">BECK_BZ163</strain>
        <strain evidence="4">BECK_BZ164</strain>
        <strain evidence="3">BECK_BZ165</strain>
    </source>
</reference>
<accession>A0A450TK99</accession>
<evidence type="ECO:0000256" key="1">
    <source>
        <dbReference type="SAM" id="MobiDB-lite"/>
    </source>
</evidence>
<evidence type="ECO:0000313" key="2">
    <source>
        <dbReference type="EMBL" id="VFJ67966.1"/>
    </source>
</evidence>
<evidence type="ECO:0000313" key="3">
    <source>
        <dbReference type="EMBL" id="VFJ68754.1"/>
    </source>
</evidence>